<dbReference type="AlphaFoldDB" id="A0A316ANE7"/>
<dbReference type="InterPro" id="IPR013570">
    <property type="entry name" value="Tscrpt_reg_YsiA_C"/>
</dbReference>
<feature type="domain" description="HTH tetR-type" evidence="3">
    <location>
        <begin position="4"/>
        <end position="64"/>
    </location>
</feature>
<dbReference type="OrthoDB" id="9789566at2"/>
<dbReference type="PANTHER" id="PTHR30328">
    <property type="entry name" value="TRANSCRIPTIONAL REPRESSOR"/>
    <property type="match status" value="1"/>
</dbReference>
<dbReference type="PANTHER" id="PTHR30328:SF54">
    <property type="entry name" value="HTH-TYPE TRANSCRIPTIONAL REPRESSOR SCO4008"/>
    <property type="match status" value="1"/>
</dbReference>
<dbReference type="Pfam" id="PF00440">
    <property type="entry name" value="TetR_N"/>
    <property type="match status" value="1"/>
</dbReference>
<dbReference type="Gene3D" id="1.10.357.10">
    <property type="entry name" value="Tetracycline Repressor, domain 2"/>
    <property type="match status" value="1"/>
</dbReference>
<protein>
    <submittedName>
        <fullName evidence="4">AcrR family transcriptional regulator</fullName>
    </submittedName>
</protein>
<dbReference type="InterPro" id="IPR036271">
    <property type="entry name" value="Tet_transcr_reg_TetR-rel_C_sf"/>
</dbReference>
<gene>
    <name evidence="4" type="ORF">CLV98_103435</name>
</gene>
<accession>A0A316ANE7</accession>
<dbReference type="InterPro" id="IPR009057">
    <property type="entry name" value="Homeodomain-like_sf"/>
</dbReference>
<name>A0A316ANE7_9BACT</name>
<evidence type="ECO:0000259" key="3">
    <source>
        <dbReference type="PROSITE" id="PS50977"/>
    </source>
</evidence>
<evidence type="ECO:0000256" key="1">
    <source>
        <dbReference type="ARBA" id="ARBA00023125"/>
    </source>
</evidence>
<dbReference type="SUPFAM" id="SSF46689">
    <property type="entry name" value="Homeodomain-like"/>
    <property type="match status" value="1"/>
</dbReference>
<evidence type="ECO:0000313" key="4">
    <source>
        <dbReference type="EMBL" id="PWJ59062.1"/>
    </source>
</evidence>
<dbReference type="InterPro" id="IPR001647">
    <property type="entry name" value="HTH_TetR"/>
</dbReference>
<dbReference type="GO" id="GO:0003677">
    <property type="term" value="F:DNA binding"/>
    <property type="evidence" value="ECO:0007669"/>
    <property type="project" value="UniProtKB-UniRule"/>
</dbReference>
<reference evidence="4 5" key="1">
    <citation type="submission" date="2018-03" db="EMBL/GenBank/DDBJ databases">
        <title>Genomic Encyclopedia of Archaeal and Bacterial Type Strains, Phase II (KMG-II): from individual species to whole genera.</title>
        <authorList>
            <person name="Goeker M."/>
        </authorList>
    </citation>
    <scope>NUCLEOTIDE SEQUENCE [LARGE SCALE GENOMIC DNA]</scope>
    <source>
        <strain evidence="4 5">DSM 100346</strain>
    </source>
</reference>
<dbReference type="PRINTS" id="PR00455">
    <property type="entry name" value="HTHTETR"/>
</dbReference>
<sequence>MEYGTKQLQIIEVAEGLFAKKGFAGTSIRDIAQEADINVSMISYYFGSKEKLIEALFSVRMAETETTMVNILENQDLTAMQKVNIWLDSVVGRFMFRKNFHNIVMREQLSSNRSETITAFIMDLKMRHIDLMKQLISLGIREGVFKENLDMSLMMTTIYGTVNQAIANQDFYRRLNQLEHLSEEEFNLYLLEKLKVHLKFIFINSVSNEQQGLN</sequence>
<dbReference type="InterPro" id="IPR050109">
    <property type="entry name" value="HTH-type_TetR-like_transc_reg"/>
</dbReference>
<evidence type="ECO:0000313" key="5">
    <source>
        <dbReference type="Proteomes" id="UP000245880"/>
    </source>
</evidence>
<dbReference type="Pfam" id="PF08359">
    <property type="entry name" value="TetR_C_4"/>
    <property type="match status" value="1"/>
</dbReference>
<comment type="caution">
    <text evidence="4">The sequence shown here is derived from an EMBL/GenBank/DDBJ whole genome shotgun (WGS) entry which is preliminary data.</text>
</comment>
<proteinExistence type="predicted"/>
<dbReference type="PROSITE" id="PS50977">
    <property type="entry name" value="HTH_TETR_2"/>
    <property type="match status" value="1"/>
</dbReference>
<dbReference type="Proteomes" id="UP000245880">
    <property type="component" value="Unassembled WGS sequence"/>
</dbReference>
<dbReference type="EMBL" id="QGDT01000003">
    <property type="protein sequence ID" value="PWJ59062.1"/>
    <property type="molecule type" value="Genomic_DNA"/>
</dbReference>
<dbReference type="RefSeq" id="WP_109673961.1">
    <property type="nucleotide sequence ID" value="NZ_QGDT01000003.1"/>
</dbReference>
<organism evidence="4 5">
    <name type="scientific">Dyadobacter jejuensis</name>
    <dbReference type="NCBI Taxonomy" id="1082580"/>
    <lineage>
        <taxon>Bacteria</taxon>
        <taxon>Pseudomonadati</taxon>
        <taxon>Bacteroidota</taxon>
        <taxon>Cytophagia</taxon>
        <taxon>Cytophagales</taxon>
        <taxon>Spirosomataceae</taxon>
        <taxon>Dyadobacter</taxon>
    </lineage>
</organism>
<feature type="DNA-binding region" description="H-T-H motif" evidence="2">
    <location>
        <begin position="27"/>
        <end position="46"/>
    </location>
</feature>
<dbReference type="SUPFAM" id="SSF48498">
    <property type="entry name" value="Tetracyclin repressor-like, C-terminal domain"/>
    <property type="match status" value="1"/>
</dbReference>
<evidence type="ECO:0000256" key="2">
    <source>
        <dbReference type="PROSITE-ProRule" id="PRU00335"/>
    </source>
</evidence>
<keyword evidence="5" id="KW-1185">Reference proteome</keyword>
<keyword evidence="1 2" id="KW-0238">DNA-binding</keyword>